<keyword evidence="2" id="KW-1185">Reference proteome</keyword>
<dbReference type="PANTHER" id="PTHR31379">
    <property type="entry name" value="F-BOX C PROTEIN-RELATED-RELATED"/>
    <property type="match status" value="1"/>
</dbReference>
<dbReference type="InParanoid" id="E3M985"/>
<sequence>MCPHGRVVYTVYEQLFNKYIRDGTVVSGSLCLYGIPEFLKERREKEDDLKIKVTNLKFTTETTEDYEHFIRFIDLDVLENVTVIADENSLALIDKQEIKTCKNLTVIVNFGYGPRPTNFSVDQFLRLQNQHFQLEYFRFNCHDLQLFVEGWITTGREIGTRFSLGQIRYEDVRGILEHLKTHFGADEAGSNLENYFSSKKFMVVL</sequence>
<dbReference type="AlphaFoldDB" id="E3M985"/>
<dbReference type="Pfam" id="PF12078">
    <property type="entry name" value="DUF3557"/>
    <property type="match status" value="1"/>
</dbReference>
<accession>E3M985</accession>
<evidence type="ECO:0000313" key="2">
    <source>
        <dbReference type="Proteomes" id="UP000008281"/>
    </source>
</evidence>
<dbReference type="Proteomes" id="UP000008281">
    <property type="component" value="Unassembled WGS sequence"/>
</dbReference>
<dbReference type="InterPro" id="IPR021942">
    <property type="entry name" value="DUF3557"/>
</dbReference>
<evidence type="ECO:0000313" key="1">
    <source>
        <dbReference type="EMBL" id="EFO96285.1"/>
    </source>
</evidence>
<protein>
    <recommendedName>
        <fullName evidence="3">F-box associated domain-containing protein</fullName>
    </recommendedName>
</protein>
<dbReference type="FunCoup" id="E3M985">
    <property type="interactions" value="1608"/>
</dbReference>
<name>E3M985_CAERE</name>
<organism evidence="2">
    <name type="scientific">Caenorhabditis remanei</name>
    <name type="common">Caenorhabditis vulgaris</name>
    <dbReference type="NCBI Taxonomy" id="31234"/>
    <lineage>
        <taxon>Eukaryota</taxon>
        <taxon>Metazoa</taxon>
        <taxon>Ecdysozoa</taxon>
        <taxon>Nematoda</taxon>
        <taxon>Chromadorea</taxon>
        <taxon>Rhabditida</taxon>
        <taxon>Rhabditina</taxon>
        <taxon>Rhabditomorpha</taxon>
        <taxon>Rhabditoidea</taxon>
        <taxon>Rhabditidae</taxon>
        <taxon>Peloderinae</taxon>
        <taxon>Caenorhabditis</taxon>
    </lineage>
</organism>
<proteinExistence type="predicted"/>
<reference evidence="1" key="1">
    <citation type="submission" date="2007-07" db="EMBL/GenBank/DDBJ databases">
        <title>PCAP assembly of the Caenorhabditis remanei genome.</title>
        <authorList>
            <consortium name="The Caenorhabditis remanei Sequencing Consortium"/>
            <person name="Wilson R.K."/>
        </authorList>
    </citation>
    <scope>NUCLEOTIDE SEQUENCE [LARGE SCALE GENOMIC DNA]</scope>
    <source>
        <strain evidence="1">PB4641</strain>
    </source>
</reference>
<dbReference type="OrthoDB" id="5798207at2759"/>
<dbReference type="EMBL" id="DS268430">
    <property type="protein sequence ID" value="EFO96285.1"/>
    <property type="molecule type" value="Genomic_DNA"/>
</dbReference>
<evidence type="ECO:0008006" key="3">
    <source>
        <dbReference type="Google" id="ProtNLM"/>
    </source>
</evidence>
<dbReference type="HOGENOM" id="CLU_107298_0_0_1"/>
<gene>
    <name evidence="1" type="ORF">CRE_14635</name>
</gene>